<dbReference type="Proteomes" id="UP001165063">
    <property type="component" value="Unassembled WGS sequence"/>
</dbReference>
<dbReference type="EMBL" id="BSXU01003781">
    <property type="protein sequence ID" value="GMG40395.1"/>
    <property type="molecule type" value="Genomic_DNA"/>
</dbReference>
<gene>
    <name evidence="2" type="ORF">Amon01_000616100</name>
</gene>
<proteinExistence type="predicted"/>
<evidence type="ECO:0000313" key="3">
    <source>
        <dbReference type="Proteomes" id="UP001165063"/>
    </source>
</evidence>
<name>A0A9W7DIR9_AMBMO</name>
<dbReference type="AlphaFoldDB" id="A0A9W7DIR9"/>
<reference evidence="2" key="1">
    <citation type="submission" date="2023-04" db="EMBL/GenBank/DDBJ databases">
        <title>Ambrosiozyma monospora NBRC 1965.</title>
        <authorList>
            <person name="Ichikawa N."/>
            <person name="Sato H."/>
            <person name="Tonouchi N."/>
        </authorList>
    </citation>
    <scope>NUCLEOTIDE SEQUENCE</scope>
    <source>
        <strain evidence="2">NBRC 1965</strain>
    </source>
</reference>
<sequence>MHTKPTSQESHDTIKSTQKPIVSLDPITQLSDLETRTNNINEINKIHSDNTVRDDDEPFLQVGKLRSDPIASPFASLSLNSSRIINQDEAELDITMDDQHDDDSTTLNLLELMGETKHNSTRRSGSRRQQLQDAYSPWLGDIELCDNDGGNGSEDDLLFLSDSSAVSGSSSGSAQYLSLPNENSNSVGLITDGQNKSNNRFGYEEEDVNVTKLISRLRKIATIPPTSMNAASNGFDLKKSRYRSKFDKLTGDETIVQYVEKLLWKHDVMLDRPILKSEHPFYWNLLGLDSEKEEEKYVGSLKPEGEKAKTNSANQDKIKNGVKSKKRPKEKSNLRPASSFPTLPSTLTPQNFTSFIYQLTHFNYGSQTTSLKGYTFTYTTNDNELDHSILHQTKTMEFGY</sequence>
<protein>
    <submittedName>
        <fullName evidence="2">Unnamed protein product</fullName>
    </submittedName>
</protein>
<feature type="region of interest" description="Disordered" evidence="1">
    <location>
        <begin position="1"/>
        <end position="21"/>
    </location>
</feature>
<feature type="compositionally biased region" description="Basic and acidic residues" evidence="1">
    <location>
        <begin position="297"/>
        <end position="309"/>
    </location>
</feature>
<evidence type="ECO:0000313" key="2">
    <source>
        <dbReference type="EMBL" id="GMG40395.1"/>
    </source>
</evidence>
<organism evidence="2 3">
    <name type="scientific">Ambrosiozyma monospora</name>
    <name type="common">Yeast</name>
    <name type="synonym">Endomycopsis monosporus</name>
    <dbReference type="NCBI Taxonomy" id="43982"/>
    <lineage>
        <taxon>Eukaryota</taxon>
        <taxon>Fungi</taxon>
        <taxon>Dikarya</taxon>
        <taxon>Ascomycota</taxon>
        <taxon>Saccharomycotina</taxon>
        <taxon>Pichiomycetes</taxon>
        <taxon>Pichiales</taxon>
        <taxon>Pichiaceae</taxon>
        <taxon>Ambrosiozyma</taxon>
    </lineage>
</organism>
<accession>A0A9W7DIR9</accession>
<comment type="caution">
    <text evidence="2">The sequence shown here is derived from an EMBL/GenBank/DDBJ whole genome shotgun (WGS) entry which is preliminary data.</text>
</comment>
<feature type="compositionally biased region" description="Basic residues" evidence="1">
    <location>
        <begin position="320"/>
        <end position="329"/>
    </location>
</feature>
<keyword evidence="3" id="KW-1185">Reference proteome</keyword>
<feature type="region of interest" description="Disordered" evidence="1">
    <location>
        <begin position="297"/>
        <end position="343"/>
    </location>
</feature>
<evidence type="ECO:0000256" key="1">
    <source>
        <dbReference type="SAM" id="MobiDB-lite"/>
    </source>
</evidence>